<protein>
    <recommendedName>
        <fullName evidence="2">PrcB C-terminal domain-containing protein</fullName>
    </recommendedName>
</protein>
<comment type="caution">
    <text evidence="3">The sequence shown here is derived from an EMBL/GenBank/DDBJ whole genome shotgun (WGS) entry which is preliminary data.</text>
</comment>
<organism evidence="3 4">
    <name type="scientific">Calidithermus terrae</name>
    <dbReference type="NCBI Taxonomy" id="1408545"/>
    <lineage>
        <taxon>Bacteria</taxon>
        <taxon>Thermotogati</taxon>
        <taxon>Deinococcota</taxon>
        <taxon>Deinococci</taxon>
        <taxon>Thermales</taxon>
        <taxon>Thermaceae</taxon>
        <taxon>Calidithermus</taxon>
    </lineage>
</organism>
<reference evidence="3 4" key="1">
    <citation type="submission" date="2018-08" db="EMBL/GenBank/DDBJ databases">
        <title>Meiothermus terrae DSM 26712 genome sequencing project.</title>
        <authorList>
            <person name="Da Costa M.S."/>
            <person name="Albuquerque L."/>
            <person name="Raposo P."/>
            <person name="Froufe H.J.C."/>
            <person name="Barroso C.S."/>
            <person name="Egas C."/>
        </authorList>
    </citation>
    <scope>NUCLEOTIDE SEQUENCE [LARGE SCALE GENOMIC DNA]</scope>
    <source>
        <strain evidence="3 4">DSM 26712</strain>
    </source>
</reference>
<gene>
    <name evidence="3" type="ORF">Mterra_01846</name>
</gene>
<proteinExistence type="predicted"/>
<dbReference type="EMBL" id="QXDL01000067">
    <property type="protein sequence ID" value="RIH84837.1"/>
    <property type="molecule type" value="Genomic_DNA"/>
</dbReference>
<feature type="signal peptide" evidence="1">
    <location>
        <begin position="1"/>
        <end position="20"/>
    </location>
</feature>
<evidence type="ECO:0000313" key="3">
    <source>
        <dbReference type="EMBL" id="RIH84837.1"/>
    </source>
</evidence>
<accession>A0A399EJJ0</accession>
<keyword evidence="4" id="KW-1185">Reference proteome</keyword>
<dbReference type="Pfam" id="PF14343">
    <property type="entry name" value="PrcB_C"/>
    <property type="match status" value="1"/>
</dbReference>
<evidence type="ECO:0000256" key="1">
    <source>
        <dbReference type="SAM" id="SignalP"/>
    </source>
</evidence>
<dbReference type="InterPro" id="IPR025748">
    <property type="entry name" value="PrcB_C_dom"/>
</dbReference>
<feature type="domain" description="PrcB C-terminal" evidence="2">
    <location>
        <begin position="270"/>
        <end position="324"/>
    </location>
</feature>
<dbReference type="OrthoDB" id="29537at2"/>
<feature type="chain" id="PRO_5017195353" description="PrcB C-terminal domain-containing protein" evidence="1">
    <location>
        <begin position="21"/>
        <end position="348"/>
    </location>
</feature>
<dbReference type="PROSITE" id="PS51257">
    <property type="entry name" value="PROKAR_LIPOPROTEIN"/>
    <property type="match status" value="1"/>
</dbReference>
<name>A0A399EJJ0_9DEIN</name>
<dbReference type="Proteomes" id="UP000265715">
    <property type="component" value="Unassembled WGS sequence"/>
</dbReference>
<dbReference type="RefSeq" id="WP_119314955.1">
    <property type="nucleotide sequence ID" value="NZ_QXDL01000067.1"/>
</dbReference>
<evidence type="ECO:0000259" key="2">
    <source>
        <dbReference type="Pfam" id="PF14343"/>
    </source>
</evidence>
<dbReference type="AlphaFoldDB" id="A0A399EJJ0"/>
<keyword evidence="1" id="KW-0732">Signal</keyword>
<evidence type="ECO:0000313" key="4">
    <source>
        <dbReference type="Proteomes" id="UP000265715"/>
    </source>
</evidence>
<sequence>MKRLLALPLLLLGLSACVFEPQRPYYNVTDVQMFFPDSSERWLYFYGDSMLVVGEQRSLSLEPKPEGQNNVWEVKEALWVNKEPVLREVSPRSNRTVARTVSTIPSGNLVVQADQEIKSAWYYDGSRWYQLSASVGVNRQVVARPEARTPDLDGLTGAEEQVVLREVLARRGNRPVVLYEITPPLPRLRLEPGPFLYRQAGLVVQYGVPQEIVVNPEPARVEVLGQGSQSGYSDTSPLAYLATTPISYSRFRNLLPDAPNFAFNDASLAALFIGQKPTGGYSVRFVSARQQGSTWEITVSLTSPAPGSVVTQVITSPYLLLQIPGKPSKVVFRDTSGRVIAEGTALVQ</sequence>